<dbReference type="EMBL" id="CM017322">
    <property type="protein sequence ID" value="KAE8008830.1"/>
    <property type="molecule type" value="Genomic_DNA"/>
</dbReference>
<dbReference type="OrthoDB" id="1932220at2759"/>
<dbReference type="GO" id="GO:0016746">
    <property type="term" value="F:acyltransferase activity"/>
    <property type="evidence" value="ECO:0007669"/>
    <property type="project" value="UniProtKB-KW"/>
</dbReference>
<comment type="similarity">
    <text evidence="1">Belongs to the plant acyltransferase family.</text>
</comment>
<accession>A0A5N6QR98</accession>
<dbReference type="InterPro" id="IPR023213">
    <property type="entry name" value="CAT-like_dom_sf"/>
</dbReference>
<evidence type="ECO:0008006" key="6">
    <source>
        <dbReference type="Google" id="ProtNLM"/>
    </source>
</evidence>
<dbReference type="Pfam" id="PF02458">
    <property type="entry name" value="Transferase"/>
    <property type="match status" value="1"/>
</dbReference>
<keyword evidence="3" id="KW-0012">Acyltransferase</keyword>
<protein>
    <recommendedName>
        <fullName evidence="6">BAHD acyltransferase</fullName>
    </recommendedName>
</protein>
<sequence>MEIKVEIIKRETIKPLTPTPHHLRCFNLCLIDQLQPEYYTSLVLFYSNSTNSPLPHAERSQRLKASLSETLTLFYPLAGKIKDDVSIDCNDDGADFFEARAYCCLSDILEQPEQTMVRRFLPTEIQFQQRTGNLVVVQATLFKCGGMALGIGISHRLADASTTSMFIHNWACAALGSSEAVPPEFGAASRLPPRREFTPASPATHLVVEKSATRRYVFDASKIDALRAKATSASIEKPTRVEAVSALIWRCATSVSKSKYGSPWPSKLIQMINIRKRLQPPLPENCFGNLVWCFEAQTGGGCSDIELHILAGELRKGIEGFTKNYATKFQGDEAFSVVFKSYKEIDSLFATEIMRFFCCSSWCKFPVYEIDFGWGKPRWVTITNMESKNVIVLMDTRDGSGIEAWVCLSEEDMALFERDNELLEFASFNPSAC</sequence>
<evidence type="ECO:0000256" key="1">
    <source>
        <dbReference type="ARBA" id="ARBA00009861"/>
    </source>
</evidence>
<dbReference type="AlphaFoldDB" id="A0A5N6QR98"/>
<dbReference type="PANTHER" id="PTHR31623:SF122">
    <property type="entry name" value="HXXXD-TYPE ACYL-TRANSFERASE FAMILY PROTEIN"/>
    <property type="match status" value="1"/>
</dbReference>
<dbReference type="Gene3D" id="3.30.559.10">
    <property type="entry name" value="Chloramphenicol acetyltransferase-like domain"/>
    <property type="match status" value="2"/>
</dbReference>
<dbReference type="Proteomes" id="UP000327013">
    <property type="component" value="Chromosome 2"/>
</dbReference>
<evidence type="ECO:0000313" key="4">
    <source>
        <dbReference type="EMBL" id="KAE8008830.1"/>
    </source>
</evidence>
<organism evidence="4 5">
    <name type="scientific">Carpinus fangiana</name>
    <dbReference type="NCBI Taxonomy" id="176857"/>
    <lineage>
        <taxon>Eukaryota</taxon>
        <taxon>Viridiplantae</taxon>
        <taxon>Streptophyta</taxon>
        <taxon>Embryophyta</taxon>
        <taxon>Tracheophyta</taxon>
        <taxon>Spermatophyta</taxon>
        <taxon>Magnoliopsida</taxon>
        <taxon>eudicotyledons</taxon>
        <taxon>Gunneridae</taxon>
        <taxon>Pentapetalae</taxon>
        <taxon>rosids</taxon>
        <taxon>fabids</taxon>
        <taxon>Fagales</taxon>
        <taxon>Betulaceae</taxon>
        <taxon>Carpinus</taxon>
    </lineage>
</organism>
<keyword evidence="2" id="KW-0808">Transferase</keyword>
<reference evidence="4 5" key="1">
    <citation type="submission" date="2019-06" db="EMBL/GenBank/DDBJ databases">
        <title>A chromosomal-level reference genome of Carpinus fangiana (Coryloideae, Betulaceae).</title>
        <authorList>
            <person name="Yang X."/>
            <person name="Wang Z."/>
            <person name="Zhang L."/>
            <person name="Hao G."/>
            <person name="Liu J."/>
            <person name="Yang Y."/>
        </authorList>
    </citation>
    <scope>NUCLEOTIDE SEQUENCE [LARGE SCALE GENOMIC DNA]</scope>
    <source>
        <strain evidence="4">Cfa_2016G</strain>
        <tissue evidence="4">Leaf</tissue>
    </source>
</reference>
<evidence type="ECO:0000313" key="5">
    <source>
        <dbReference type="Proteomes" id="UP000327013"/>
    </source>
</evidence>
<proteinExistence type="inferred from homology"/>
<name>A0A5N6QR98_9ROSI</name>
<gene>
    <name evidence="4" type="ORF">FH972_005303</name>
</gene>
<keyword evidence="5" id="KW-1185">Reference proteome</keyword>
<evidence type="ECO:0000256" key="2">
    <source>
        <dbReference type="ARBA" id="ARBA00022679"/>
    </source>
</evidence>
<evidence type="ECO:0000256" key="3">
    <source>
        <dbReference type="ARBA" id="ARBA00023315"/>
    </source>
</evidence>
<dbReference type="PANTHER" id="PTHR31623">
    <property type="entry name" value="F21J9.9"/>
    <property type="match status" value="1"/>
</dbReference>